<dbReference type="SUPFAM" id="SSF55729">
    <property type="entry name" value="Acyl-CoA N-acyltransferases (Nat)"/>
    <property type="match status" value="1"/>
</dbReference>
<keyword evidence="2" id="KW-0808">Transferase</keyword>
<dbReference type="RefSeq" id="WP_101646263.1">
    <property type="nucleotide sequence ID" value="NZ_PGVE01000012.1"/>
</dbReference>
<dbReference type="Proteomes" id="UP000234950">
    <property type="component" value="Unassembled WGS sequence"/>
</dbReference>
<dbReference type="InterPro" id="IPR000182">
    <property type="entry name" value="GNAT_dom"/>
</dbReference>
<evidence type="ECO:0000313" key="2">
    <source>
        <dbReference type="EMBL" id="PLS09682.1"/>
    </source>
</evidence>
<evidence type="ECO:0000259" key="1">
    <source>
        <dbReference type="PROSITE" id="PS51186"/>
    </source>
</evidence>
<dbReference type="AlphaFoldDB" id="A0A2N5HVY6"/>
<proteinExistence type="predicted"/>
<dbReference type="CDD" id="cd04301">
    <property type="entry name" value="NAT_SF"/>
    <property type="match status" value="1"/>
</dbReference>
<name>A0A2N5HVY6_9BACI</name>
<dbReference type="GO" id="GO:0016747">
    <property type="term" value="F:acyltransferase activity, transferring groups other than amino-acyl groups"/>
    <property type="evidence" value="ECO:0007669"/>
    <property type="project" value="InterPro"/>
</dbReference>
<dbReference type="Gene3D" id="3.40.630.30">
    <property type="match status" value="1"/>
</dbReference>
<accession>A0A2N5HVY6</accession>
<evidence type="ECO:0000313" key="3">
    <source>
        <dbReference type="Proteomes" id="UP000234950"/>
    </source>
</evidence>
<dbReference type="OrthoDB" id="2830399at2"/>
<sequence>MTFDEWDDQLWDQISPIYYQAFADKGAKPEKIIRNMFRKQLCFLHIGLVDGKVAAMALTGKLKKVDSLLIDYLAVEQTYRGSGLGLQMIKCIEEWAVTSGSYNHLIIEVEAEETTENLARIAFWKKCGFTLTDYIHQYIWVPEPYQAMYKNLQLEEEISSDGRTLFNYIGKFHKKSFLF</sequence>
<dbReference type="Pfam" id="PF00583">
    <property type="entry name" value="Acetyltransf_1"/>
    <property type="match status" value="1"/>
</dbReference>
<keyword evidence="3" id="KW-1185">Reference proteome</keyword>
<protein>
    <submittedName>
        <fullName evidence="2">N-acetyltransferase</fullName>
    </submittedName>
</protein>
<dbReference type="EMBL" id="PGVE01000012">
    <property type="protein sequence ID" value="PLS09682.1"/>
    <property type="molecule type" value="Genomic_DNA"/>
</dbReference>
<reference evidence="2 3" key="1">
    <citation type="submission" date="2017-11" db="EMBL/GenBank/DDBJ databases">
        <title>Comparitive Functional Genomics of Dry Heat Resistant strains isolated from the Viking Spacecraft.</title>
        <authorList>
            <person name="Seuylemezian A."/>
            <person name="Cooper K."/>
            <person name="Vaishampayan P."/>
        </authorList>
    </citation>
    <scope>NUCLEOTIDE SEQUENCE [LARGE SCALE GENOMIC DNA]</scope>
    <source>
        <strain evidence="2 3">V32-6</strain>
    </source>
</reference>
<gene>
    <name evidence="2" type="ORF">CVD27_01025</name>
</gene>
<organism evidence="2 3">
    <name type="scientific">Neobacillus cucumis</name>
    <dbReference type="NCBI Taxonomy" id="1740721"/>
    <lineage>
        <taxon>Bacteria</taxon>
        <taxon>Bacillati</taxon>
        <taxon>Bacillota</taxon>
        <taxon>Bacilli</taxon>
        <taxon>Bacillales</taxon>
        <taxon>Bacillaceae</taxon>
        <taxon>Neobacillus</taxon>
    </lineage>
</organism>
<feature type="domain" description="N-acetyltransferase" evidence="1">
    <location>
        <begin position="1"/>
        <end position="155"/>
    </location>
</feature>
<comment type="caution">
    <text evidence="2">The sequence shown here is derived from an EMBL/GenBank/DDBJ whole genome shotgun (WGS) entry which is preliminary data.</text>
</comment>
<dbReference type="PROSITE" id="PS51186">
    <property type="entry name" value="GNAT"/>
    <property type="match status" value="1"/>
</dbReference>
<dbReference type="InterPro" id="IPR016181">
    <property type="entry name" value="Acyl_CoA_acyltransferase"/>
</dbReference>